<dbReference type="EMBL" id="QMDX01000024">
    <property type="protein sequence ID" value="TSD08824.1"/>
    <property type="molecule type" value="Genomic_DNA"/>
</dbReference>
<dbReference type="Pfam" id="PF13360">
    <property type="entry name" value="PQQ_2"/>
    <property type="match status" value="1"/>
</dbReference>
<dbReference type="InterPro" id="IPR015943">
    <property type="entry name" value="WD40/YVTN_repeat-like_dom_sf"/>
</dbReference>
<dbReference type="Gene3D" id="2.130.10.10">
    <property type="entry name" value="YVTN repeat-like/Quinoprotein amine dehydrogenase"/>
    <property type="match status" value="1"/>
</dbReference>
<reference evidence="3 4" key="1">
    <citation type="submission" date="2018-06" db="EMBL/GenBank/DDBJ databases">
        <title>Natronomonas sp. F16-60 a new haloarchaeon isolated from a solar saltern of Isla Cristina, Huelva, Spain.</title>
        <authorList>
            <person name="Duran-Viseras A."/>
            <person name="Sanchez-Porro C."/>
            <person name="Ventosa A."/>
        </authorList>
    </citation>
    <scope>NUCLEOTIDE SEQUENCE [LARGE SCALE GENOMIC DNA]</scope>
    <source>
        <strain evidence="3 4">F16-60</strain>
    </source>
</reference>
<dbReference type="SUPFAM" id="SSF50998">
    <property type="entry name" value="Quinoprotein alcohol dehydrogenase-like"/>
    <property type="match status" value="1"/>
</dbReference>
<keyword evidence="4" id="KW-1185">Reference proteome</keyword>
<comment type="caution">
    <text evidence="3">The sequence shown here is derived from an EMBL/GenBank/DDBJ whole genome shotgun (WGS) entry which is preliminary data.</text>
</comment>
<name>A0A554MUM5_9EURY</name>
<accession>A0A554MUM5</accession>
<feature type="domain" description="Pyrrolo-quinoline quinone repeat" evidence="2">
    <location>
        <begin position="46"/>
        <end position="222"/>
    </location>
</feature>
<dbReference type="InterPro" id="IPR002372">
    <property type="entry name" value="PQQ_rpt_dom"/>
</dbReference>
<protein>
    <recommendedName>
        <fullName evidence="2">Pyrrolo-quinoline quinone repeat domain-containing protein</fullName>
    </recommendedName>
</protein>
<evidence type="ECO:0000259" key="2">
    <source>
        <dbReference type="Pfam" id="PF13360"/>
    </source>
</evidence>
<evidence type="ECO:0000256" key="1">
    <source>
        <dbReference type="SAM" id="MobiDB-lite"/>
    </source>
</evidence>
<feature type="region of interest" description="Disordered" evidence="1">
    <location>
        <begin position="1"/>
        <end position="26"/>
    </location>
</feature>
<gene>
    <name evidence="3" type="ORF">DP107_17935</name>
</gene>
<dbReference type="Proteomes" id="UP000319894">
    <property type="component" value="Unassembled WGS sequence"/>
</dbReference>
<dbReference type="AlphaFoldDB" id="A0A554MUM5"/>
<dbReference type="InterPro" id="IPR011047">
    <property type="entry name" value="Quinoprotein_ADH-like_sf"/>
</dbReference>
<proteinExistence type="predicted"/>
<dbReference type="InParanoid" id="A0A554MUM5"/>
<sequence>MSIATVDSRSSSPRSRTWSLHTRRRAGQTSGVHHCILMNTAAPTIANVSSAPGPEVVTSDTRGGVVVVHRNGSVSWRFSLDETHWSAPSVWQAPTVNDFDADGSPEILAGSSRGPLLLSANGTVDWQQNGSGTYTATAQVDDDPAIEVFTAGTSSIRAYDSQTGEREWQRNLTNARIRATADADDGARVDLYLGRVGGAFLTLDAQSGETEWSTRDLKKAIRSFHYPSSVTLTVTLAPKWSGY</sequence>
<evidence type="ECO:0000313" key="4">
    <source>
        <dbReference type="Proteomes" id="UP000319894"/>
    </source>
</evidence>
<evidence type="ECO:0000313" key="3">
    <source>
        <dbReference type="EMBL" id="TSD08824.1"/>
    </source>
</evidence>
<organism evidence="3 4">
    <name type="scientific">Haloglomus irregulare</name>
    <dbReference type="NCBI Taxonomy" id="2234134"/>
    <lineage>
        <taxon>Archaea</taxon>
        <taxon>Methanobacteriati</taxon>
        <taxon>Methanobacteriota</taxon>
        <taxon>Stenosarchaea group</taxon>
        <taxon>Halobacteria</taxon>
        <taxon>Halobacteriales</taxon>
        <taxon>Natronomonadaceae</taxon>
        <taxon>Haloglomus</taxon>
    </lineage>
</organism>